<keyword evidence="8 13" id="KW-0812">Transmembrane</keyword>
<dbReference type="EMBL" id="CP132968">
    <property type="protein sequence ID" value="WMD15692.1"/>
    <property type="molecule type" value="Genomic_DNA"/>
</dbReference>
<proteinExistence type="inferred from homology"/>
<dbReference type="InterPro" id="IPR050222">
    <property type="entry name" value="MATE_MdtK"/>
</dbReference>
<keyword evidence="5" id="KW-0813">Transport</keyword>
<gene>
    <name evidence="14" type="ORF">RBI15_09920</name>
</gene>
<feature type="transmembrane region" description="Helical" evidence="13">
    <location>
        <begin position="163"/>
        <end position="186"/>
    </location>
</feature>
<dbReference type="Proteomes" id="UP001243496">
    <property type="component" value="Chromosome"/>
</dbReference>
<dbReference type="Pfam" id="PF01554">
    <property type="entry name" value="MatE"/>
    <property type="match status" value="2"/>
</dbReference>
<dbReference type="PANTHER" id="PTHR43298:SF2">
    <property type="entry name" value="FMN_FAD EXPORTER YEEO-RELATED"/>
    <property type="match status" value="1"/>
</dbReference>
<evidence type="ECO:0000313" key="15">
    <source>
        <dbReference type="Proteomes" id="UP001243496"/>
    </source>
</evidence>
<comment type="function">
    <text evidence="1">Multidrug efflux pump.</text>
</comment>
<dbReference type="GO" id="GO:0006811">
    <property type="term" value="P:monoatomic ion transport"/>
    <property type="evidence" value="ECO:0007669"/>
    <property type="project" value="UniProtKB-KW"/>
</dbReference>
<feature type="transmembrane region" description="Helical" evidence="13">
    <location>
        <begin position="318"/>
        <end position="340"/>
    </location>
</feature>
<dbReference type="InterPro" id="IPR048279">
    <property type="entry name" value="MdtK-like"/>
</dbReference>
<name>A0AAQ3GN43_ANAHA</name>
<comment type="subcellular location">
    <subcellularLocation>
        <location evidence="2">Cell membrane</location>
        <topology evidence="2">Multi-pass membrane protein</topology>
    </subcellularLocation>
</comment>
<feature type="transmembrane region" description="Helical" evidence="13">
    <location>
        <begin position="198"/>
        <end position="217"/>
    </location>
</feature>
<evidence type="ECO:0000256" key="9">
    <source>
        <dbReference type="ARBA" id="ARBA00022989"/>
    </source>
</evidence>
<protein>
    <recommendedName>
        <fullName evidence="4">Probable multidrug resistance protein NorM</fullName>
    </recommendedName>
    <alternativeName>
        <fullName evidence="12">Multidrug-efflux transporter</fullName>
    </alternativeName>
</protein>
<accession>A0AAQ3GN43</accession>
<dbReference type="PANTHER" id="PTHR43298">
    <property type="entry name" value="MULTIDRUG RESISTANCE PROTEIN NORM-RELATED"/>
    <property type="match status" value="1"/>
</dbReference>
<sequence>MRGEKVIRDKKFYKFFMTLVVSLAFQNLLVYGVNFADNLMLGAYSEKALSGSALCNQIQFLLQMLVVGAGEGAVVLGSQYWGKKQYEPIVHIIGVTLRFGVGIAAILFLIVFVAPDQVLNLLTDDQTVILEGVKYLRIICFTYIIFTATNILTASLRAIGIVAIGYMISASTLVINICLNSCLIYGRFGCPQLGIKGAAYATLVSRCVELIIVIFYLKYREHKLNITLKKLIKIDRSYCKDYIKVSLPVLLNQAQWGVAQMIQTAILGHLGAAAIAANSIAVMVFQVLSVVAYGAASAAGITVGKTIGENNLEKLHEIVTSLQVIFLGIGIISGCLIYMVSTPILQVYHISMKAQILAKQFMCVLAVTTVGTSYQMACDNGIIRGGGDTSFSMKMNLVSMWGIIVPCSCIAAFVLKMPPIIVFAILKSDQIYKTIPVVIHLRKWNWVKKVTRVEAEIV</sequence>
<keyword evidence="7" id="KW-1003">Cell membrane</keyword>
<comment type="similarity">
    <text evidence="3">Belongs to the multi antimicrobial extrusion (MATE) (TC 2.A.66.1) family.</text>
</comment>
<evidence type="ECO:0000256" key="6">
    <source>
        <dbReference type="ARBA" id="ARBA00022449"/>
    </source>
</evidence>
<evidence type="ECO:0000256" key="3">
    <source>
        <dbReference type="ARBA" id="ARBA00010199"/>
    </source>
</evidence>
<feature type="transmembrane region" description="Helical" evidence="13">
    <location>
        <begin position="361"/>
        <end position="383"/>
    </location>
</feature>
<dbReference type="GO" id="GO:0005886">
    <property type="term" value="C:plasma membrane"/>
    <property type="evidence" value="ECO:0007669"/>
    <property type="project" value="UniProtKB-SubCell"/>
</dbReference>
<dbReference type="GO" id="GO:0015297">
    <property type="term" value="F:antiporter activity"/>
    <property type="evidence" value="ECO:0007669"/>
    <property type="project" value="UniProtKB-KW"/>
</dbReference>
<evidence type="ECO:0000256" key="1">
    <source>
        <dbReference type="ARBA" id="ARBA00003408"/>
    </source>
</evidence>
<evidence type="ECO:0000256" key="11">
    <source>
        <dbReference type="ARBA" id="ARBA00023136"/>
    </source>
</evidence>
<evidence type="ECO:0000256" key="8">
    <source>
        <dbReference type="ARBA" id="ARBA00022692"/>
    </source>
</evidence>
<evidence type="ECO:0000256" key="4">
    <source>
        <dbReference type="ARBA" id="ARBA00020268"/>
    </source>
</evidence>
<keyword evidence="6" id="KW-0050">Antiport</keyword>
<dbReference type="GeneID" id="92741708"/>
<reference evidence="14" key="1">
    <citation type="submission" date="2023-08" db="EMBL/GenBank/DDBJ databases">
        <title>Complete Genome Sequences of butyrate producing Anaerostipes hadrus strains BA1 and GIF7 isolated from the terminal ileum of a healthy lean male.</title>
        <authorList>
            <person name="Low A."/>
            <person name="Sheludchenko M."/>
            <person name="Cheng H.E."/>
            <person name="Koh X.Q."/>
            <person name="Lee J."/>
        </authorList>
    </citation>
    <scope>NUCLEOTIDE SEQUENCE</scope>
    <source>
        <strain evidence="14">BA1</strain>
    </source>
</reference>
<organism evidence="14 15">
    <name type="scientific">Anaerostipes hadrus</name>
    <dbReference type="NCBI Taxonomy" id="649756"/>
    <lineage>
        <taxon>Bacteria</taxon>
        <taxon>Bacillati</taxon>
        <taxon>Bacillota</taxon>
        <taxon>Clostridia</taxon>
        <taxon>Lachnospirales</taxon>
        <taxon>Lachnospiraceae</taxon>
        <taxon>Anaerostipes</taxon>
    </lineage>
</organism>
<evidence type="ECO:0000256" key="13">
    <source>
        <dbReference type="SAM" id="Phobius"/>
    </source>
</evidence>
<dbReference type="AlphaFoldDB" id="A0AAQ3GN43"/>
<feature type="transmembrane region" description="Helical" evidence="13">
    <location>
        <begin position="403"/>
        <end position="426"/>
    </location>
</feature>
<evidence type="ECO:0000256" key="2">
    <source>
        <dbReference type="ARBA" id="ARBA00004651"/>
    </source>
</evidence>
<dbReference type="PIRSF" id="PIRSF006603">
    <property type="entry name" value="DinF"/>
    <property type="match status" value="1"/>
</dbReference>
<feature type="transmembrane region" description="Helical" evidence="13">
    <location>
        <begin position="270"/>
        <end position="298"/>
    </location>
</feature>
<keyword evidence="10" id="KW-0406">Ion transport</keyword>
<dbReference type="GO" id="GO:0042910">
    <property type="term" value="F:xenobiotic transmembrane transporter activity"/>
    <property type="evidence" value="ECO:0007669"/>
    <property type="project" value="InterPro"/>
</dbReference>
<evidence type="ECO:0000256" key="5">
    <source>
        <dbReference type="ARBA" id="ARBA00022448"/>
    </source>
</evidence>
<evidence type="ECO:0000313" key="14">
    <source>
        <dbReference type="EMBL" id="WMD15692.1"/>
    </source>
</evidence>
<dbReference type="NCBIfam" id="TIGR00797">
    <property type="entry name" value="matE"/>
    <property type="match status" value="1"/>
</dbReference>
<feature type="transmembrane region" description="Helical" evidence="13">
    <location>
        <begin position="58"/>
        <end position="77"/>
    </location>
</feature>
<dbReference type="InterPro" id="IPR002528">
    <property type="entry name" value="MATE_fam"/>
</dbReference>
<feature type="transmembrane region" description="Helical" evidence="13">
    <location>
        <begin position="135"/>
        <end position="156"/>
    </location>
</feature>
<feature type="transmembrane region" description="Helical" evidence="13">
    <location>
        <begin position="12"/>
        <end position="33"/>
    </location>
</feature>
<keyword evidence="9 13" id="KW-1133">Transmembrane helix</keyword>
<evidence type="ECO:0000256" key="12">
    <source>
        <dbReference type="ARBA" id="ARBA00031636"/>
    </source>
</evidence>
<dbReference type="RefSeq" id="WP_306856296.1">
    <property type="nucleotide sequence ID" value="NZ_CP132968.1"/>
</dbReference>
<evidence type="ECO:0000256" key="10">
    <source>
        <dbReference type="ARBA" id="ARBA00023065"/>
    </source>
</evidence>
<keyword evidence="11 13" id="KW-0472">Membrane</keyword>
<feature type="transmembrane region" description="Helical" evidence="13">
    <location>
        <begin position="89"/>
        <end position="115"/>
    </location>
</feature>
<evidence type="ECO:0000256" key="7">
    <source>
        <dbReference type="ARBA" id="ARBA00022475"/>
    </source>
</evidence>